<dbReference type="AlphaFoldDB" id="A0A0F2LXT6"/>
<evidence type="ECO:0000313" key="2">
    <source>
        <dbReference type="Proteomes" id="UP000033710"/>
    </source>
</evidence>
<name>A0A0F2LXT6_SPOSC</name>
<organism evidence="1 2">
    <name type="scientific">Sporothrix schenckii 1099-18</name>
    <dbReference type="NCBI Taxonomy" id="1397361"/>
    <lineage>
        <taxon>Eukaryota</taxon>
        <taxon>Fungi</taxon>
        <taxon>Dikarya</taxon>
        <taxon>Ascomycota</taxon>
        <taxon>Pezizomycotina</taxon>
        <taxon>Sordariomycetes</taxon>
        <taxon>Sordariomycetidae</taxon>
        <taxon>Ophiostomatales</taxon>
        <taxon>Ophiostomataceae</taxon>
        <taxon>Sporothrix</taxon>
    </lineage>
</organism>
<accession>A0A0F2LXT6</accession>
<dbReference type="VEuPathDB" id="FungiDB:SPSK_00914"/>
<evidence type="ECO:0000313" key="1">
    <source>
        <dbReference type="EMBL" id="KJR81649.1"/>
    </source>
</evidence>
<reference evidence="1 2" key="1">
    <citation type="journal article" date="2014" name="BMC Genomics">
        <title>Comparative genomics of the major fungal agents of human and animal Sporotrichosis: Sporothrix schenckii and Sporothrix brasiliensis.</title>
        <authorList>
            <person name="Teixeira M.M."/>
            <person name="de Almeida L.G."/>
            <person name="Kubitschek-Barreira P."/>
            <person name="Alves F.L."/>
            <person name="Kioshima E.S."/>
            <person name="Abadio A.K."/>
            <person name="Fernandes L."/>
            <person name="Derengowski L.S."/>
            <person name="Ferreira K.S."/>
            <person name="Souza R.C."/>
            <person name="Ruiz J.C."/>
            <person name="de Andrade N.C."/>
            <person name="Paes H.C."/>
            <person name="Nicola A.M."/>
            <person name="Albuquerque P."/>
            <person name="Gerber A.L."/>
            <person name="Martins V.P."/>
            <person name="Peconick L.D."/>
            <person name="Neto A.V."/>
            <person name="Chaucanez C.B."/>
            <person name="Silva P.A."/>
            <person name="Cunha O.L."/>
            <person name="de Oliveira F.F."/>
            <person name="dos Santos T.C."/>
            <person name="Barros A.L."/>
            <person name="Soares M.A."/>
            <person name="de Oliveira L.M."/>
            <person name="Marini M.M."/>
            <person name="Villalobos-Duno H."/>
            <person name="Cunha M.M."/>
            <person name="de Hoog S."/>
            <person name="da Silveira J.F."/>
            <person name="Henrissat B."/>
            <person name="Nino-Vega G.A."/>
            <person name="Cisalpino P.S."/>
            <person name="Mora-Montes H.M."/>
            <person name="Almeida S.R."/>
            <person name="Stajich J.E."/>
            <person name="Lopes-Bezerra L.M."/>
            <person name="Vasconcelos A.T."/>
            <person name="Felipe M.S."/>
        </authorList>
    </citation>
    <scope>NUCLEOTIDE SEQUENCE [LARGE SCALE GENOMIC DNA]</scope>
    <source>
        <strain evidence="1 2">1099-18</strain>
    </source>
</reference>
<gene>
    <name evidence="1" type="ORF">SPSK_00914</name>
</gene>
<reference evidence="1 2" key="2">
    <citation type="journal article" date="2015" name="Eukaryot. Cell">
        <title>Asexual propagation of a virulent clone complex in a human and feline outbreak of sporotrichosis.</title>
        <authorList>
            <person name="Teixeira Mde M."/>
            <person name="Rodrigues A.M."/>
            <person name="Tsui C.K."/>
            <person name="de Almeida L.G."/>
            <person name="Van Diepeningen A.D."/>
            <person name="van den Ende B.G."/>
            <person name="Fernandes G.F."/>
            <person name="Kano R."/>
            <person name="Hamelin R.C."/>
            <person name="Lopes-Bezerra L.M."/>
            <person name="Vasconcelos A.T."/>
            <person name="de Hoog S."/>
            <person name="de Camargo Z.P."/>
            <person name="Felipe M.S."/>
        </authorList>
    </citation>
    <scope>NUCLEOTIDE SEQUENCE [LARGE SCALE GENOMIC DNA]</scope>
    <source>
        <strain evidence="1 2">1099-18</strain>
    </source>
</reference>
<dbReference type="KEGG" id="ssck:SPSK_00914"/>
<proteinExistence type="predicted"/>
<protein>
    <submittedName>
        <fullName evidence="1">Uncharacterized protein</fullName>
    </submittedName>
</protein>
<dbReference type="GeneID" id="27663133"/>
<sequence>MDREDYARLQRTRQKKAHREIIYDMHICMCLHRFGFGVGSGPPRTADEEKTTITTPTRGDTVPERLELAAICSAQSAECTWRRRNADHRNRPGVVGQERYTRSGTPGVVGCLKTEQSRADDEECNACHMQACKIANAARKLKQGMISIERASRVVASGAMSIAFVLARFDRLIYTVSNPT</sequence>
<dbReference type="RefSeq" id="XP_016584325.1">
    <property type="nucleotide sequence ID" value="XM_016727856.1"/>
</dbReference>
<dbReference type="Proteomes" id="UP000033710">
    <property type="component" value="Unassembled WGS sequence"/>
</dbReference>
<comment type="caution">
    <text evidence="1">The sequence shown here is derived from an EMBL/GenBank/DDBJ whole genome shotgun (WGS) entry which is preliminary data.</text>
</comment>
<dbReference type="EMBL" id="AXCR01000011">
    <property type="protein sequence ID" value="KJR81649.1"/>
    <property type="molecule type" value="Genomic_DNA"/>
</dbReference>